<feature type="transmembrane region" description="Helical" evidence="1">
    <location>
        <begin position="187"/>
        <end position="209"/>
    </location>
</feature>
<keyword evidence="1" id="KW-0472">Membrane</keyword>
<protein>
    <submittedName>
        <fullName evidence="2">Uncharacterized protein</fullName>
    </submittedName>
</protein>
<keyword evidence="1" id="KW-1133">Transmembrane helix</keyword>
<dbReference type="Proteomes" id="UP000652761">
    <property type="component" value="Unassembled WGS sequence"/>
</dbReference>
<sequence length="778" mass="84656">MFPSSVDRFIASVDRYTQRCKPEFCLGMTSSSLLVLVEVRLPQNCVVLVSGCRGVALWVEVSVFWLVAVALPSRLRCIAWLPRVLVRFSRTTGCCLGEVRSQDCSRLVSRLVLCYLRFVFLIIFRVSRLRWWDFVCPQDREVGLVSRALWALPDGGLVSAMGVWLAVSLVGVLASRRSFLFRVRERPVVCLLPLLSMGCLGWWCFHMAFGAMSRIVATFVVKGSVPCVQCEAAPGVVLFGLLVQASFRCVFCLCLGYAREALVTVWCVALLTYGGRSGALPFRLAISRFRPLVQSCLLWRVLPVRRVVSAIGATVLHPSKFWCLWWHPLLVLECFVRCSTSCSVFEALSFPPLGHFVLAVPCGSFCGSIVVVCPGRTTRMIWVRSSGAVEHSLARCGFSMCVFFDCFWVTIKKLSFGLAVGWQAGQSDLSGCRSAQSGRVLVMVWVAVAIRLVSRCPAPKASLSGDPAVRAWRSGDGSCEAVARRHGSEEECGLEVLMGVCMLLLLPPCSPPHGVLVVAFVGDQGMWIPHRDIREGVAPVGCDLLAAWMAVVIRIVSRPSCPSRQGGRDKTWSASGVSVATVGVSACAPGQDVPLGPSGGNAAMPCVPALADDPSGGCSWKGCRACLCQLGFPAHLCQRVLLRAAGVLKVQGGSACGPSTWWRSEVVVPVVRQCFSRGCSVSLVVTPGCSFLTSWRSGMLGARVMRLWSHVVALVSHELLYLGGCVPRVCFRIVLLWPDPGCGSWRCSSCFHMCFDSASSVGVVFGLTRFLLLWLVRD</sequence>
<keyword evidence="3" id="KW-1185">Reference proteome</keyword>
<feature type="transmembrane region" description="Helical" evidence="1">
    <location>
        <begin position="156"/>
        <end position="175"/>
    </location>
</feature>
<proteinExistence type="predicted"/>
<dbReference type="EMBL" id="NMUH01013779">
    <property type="protein sequence ID" value="MQM22731.1"/>
    <property type="molecule type" value="Genomic_DNA"/>
</dbReference>
<gene>
    <name evidence="2" type="ORF">Taro_055788</name>
</gene>
<feature type="transmembrane region" description="Helical" evidence="1">
    <location>
        <begin position="107"/>
        <end position="124"/>
    </location>
</feature>
<evidence type="ECO:0000313" key="2">
    <source>
        <dbReference type="EMBL" id="MQM22731.1"/>
    </source>
</evidence>
<keyword evidence="1" id="KW-0812">Transmembrane</keyword>
<organism evidence="2 3">
    <name type="scientific">Colocasia esculenta</name>
    <name type="common">Wild taro</name>
    <name type="synonym">Arum esculentum</name>
    <dbReference type="NCBI Taxonomy" id="4460"/>
    <lineage>
        <taxon>Eukaryota</taxon>
        <taxon>Viridiplantae</taxon>
        <taxon>Streptophyta</taxon>
        <taxon>Embryophyta</taxon>
        <taxon>Tracheophyta</taxon>
        <taxon>Spermatophyta</taxon>
        <taxon>Magnoliopsida</taxon>
        <taxon>Liliopsida</taxon>
        <taxon>Araceae</taxon>
        <taxon>Aroideae</taxon>
        <taxon>Colocasieae</taxon>
        <taxon>Colocasia</taxon>
    </lineage>
</organism>
<evidence type="ECO:0000256" key="1">
    <source>
        <dbReference type="SAM" id="Phobius"/>
    </source>
</evidence>
<reference evidence="2" key="1">
    <citation type="submission" date="2017-07" db="EMBL/GenBank/DDBJ databases">
        <title>Taro Niue Genome Assembly and Annotation.</title>
        <authorList>
            <person name="Atibalentja N."/>
            <person name="Keating K."/>
            <person name="Fields C.J."/>
        </authorList>
    </citation>
    <scope>NUCLEOTIDE SEQUENCE</scope>
    <source>
        <strain evidence="2">Niue_2</strain>
        <tissue evidence="2">Leaf</tissue>
    </source>
</reference>
<accession>A0A843XUK0</accession>
<feature type="non-terminal residue" evidence="2">
    <location>
        <position position="1"/>
    </location>
</feature>
<comment type="caution">
    <text evidence="2">The sequence shown here is derived from an EMBL/GenBank/DDBJ whole genome shotgun (WGS) entry which is preliminary data.</text>
</comment>
<name>A0A843XUK0_COLES</name>
<dbReference type="AlphaFoldDB" id="A0A843XUK0"/>
<evidence type="ECO:0000313" key="3">
    <source>
        <dbReference type="Proteomes" id="UP000652761"/>
    </source>
</evidence>